<dbReference type="STRING" id="22663.A0A2I0INZ2"/>
<keyword evidence="2" id="KW-1185">Reference proteome</keyword>
<dbReference type="AlphaFoldDB" id="A0A2I0INZ2"/>
<organism evidence="1 2">
    <name type="scientific">Punica granatum</name>
    <name type="common">Pomegranate</name>
    <dbReference type="NCBI Taxonomy" id="22663"/>
    <lineage>
        <taxon>Eukaryota</taxon>
        <taxon>Viridiplantae</taxon>
        <taxon>Streptophyta</taxon>
        <taxon>Embryophyta</taxon>
        <taxon>Tracheophyta</taxon>
        <taxon>Spermatophyta</taxon>
        <taxon>Magnoliopsida</taxon>
        <taxon>eudicotyledons</taxon>
        <taxon>Gunneridae</taxon>
        <taxon>Pentapetalae</taxon>
        <taxon>rosids</taxon>
        <taxon>malvids</taxon>
        <taxon>Myrtales</taxon>
        <taxon>Lythraceae</taxon>
        <taxon>Punica</taxon>
    </lineage>
</organism>
<name>A0A2I0INZ2_PUNGR</name>
<dbReference type="EMBL" id="PGOL01002701">
    <property type="protein sequence ID" value="PKI45725.1"/>
    <property type="molecule type" value="Genomic_DNA"/>
</dbReference>
<comment type="caution">
    <text evidence="1">The sequence shown here is derived from an EMBL/GenBank/DDBJ whole genome shotgun (WGS) entry which is preliminary data.</text>
</comment>
<evidence type="ECO:0000313" key="1">
    <source>
        <dbReference type="EMBL" id="PKI45725.1"/>
    </source>
</evidence>
<sequence>MYPIRTHTIVTRSQNGIYKPNPRYANVAISSIPLEPHSVKSASKDPEWTKAMLEELDALKHNTWEVVPPQPEMNVVGYKWIFKTKIRADGSLDRLKARLVKGLSS</sequence>
<reference evidence="1 2" key="1">
    <citation type="submission" date="2017-11" db="EMBL/GenBank/DDBJ databases">
        <title>De-novo sequencing of pomegranate (Punica granatum L.) genome.</title>
        <authorList>
            <person name="Akparov Z."/>
            <person name="Amiraslanov A."/>
            <person name="Hajiyeva S."/>
            <person name="Abbasov M."/>
            <person name="Kaur K."/>
            <person name="Hamwieh A."/>
            <person name="Solovyev V."/>
            <person name="Salamov A."/>
            <person name="Braich B."/>
            <person name="Kosarev P."/>
            <person name="Mahmoud A."/>
            <person name="Hajiyev E."/>
            <person name="Babayeva S."/>
            <person name="Izzatullayeva V."/>
            <person name="Mammadov A."/>
            <person name="Mammadov A."/>
            <person name="Sharifova S."/>
            <person name="Ojaghi J."/>
            <person name="Eynullazada K."/>
            <person name="Bayramov B."/>
            <person name="Abdulazimova A."/>
            <person name="Shahmuradov I."/>
        </authorList>
    </citation>
    <scope>NUCLEOTIDE SEQUENCE [LARGE SCALE GENOMIC DNA]</scope>
    <source>
        <strain evidence="2">cv. AG2017</strain>
        <tissue evidence="1">Leaf</tissue>
    </source>
</reference>
<evidence type="ECO:0008006" key="3">
    <source>
        <dbReference type="Google" id="ProtNLM"/>
    </source>
</evidence>
<accession>A0A2I0INZ2</accession>
<dbReference type="Proteomes" id="UP000233551">
    <property type="component" value="Unassembled WGS sequence"/>
</dbReference>
<gene>
    <name evidence="1" type="ORF">CRG98_033858</name>
</gene>
<proteinExistence type="predicted"/>
<protein>
    <recommendedName>
        <fullName evidence="3">Reverse transcriptase Ty1/copia-type domain-containing protein</fullName>
    </recommendedName>
</protein>
<evidence type="ECO:0000313" key="2">
    <source>
        <dbReference type="Proteomes" id="UP000233551"/>
    </source>
</evidence>